<comment type="caution">
    <text evidence="2">The sequence shown here is derived from an EMBL/GenBank/DDBJ whole genome shotgun (WGS) entry which is preliminary data.</text>
</comment>
<dbReference type="EMBL" id="QLYX01000015">
    <property type="protein sequence ID" value="RAY11974.1"/>
    <property type="molecule type" value="Genomic_DNA"/>
</dbReference>
<evidence type="ECO:0000259" key="1">
    <source>
        <dbReference type="Pfam" id="PF04149"/>
    </source>
</evidence>
<name>A0A365GYQ4_9ACTN</name>
<evidence type="ECO:0000313" key="3">
    <source>
        <dbReference type="Proteomes" id="UP000251891"/>
    </source>
</evidence>
<dbReference type="Proteomes" id="UP000251891">
    <property type="component" value="Unassembled WGS sequence"/>
</dbReference>
<dbReference type="InterPro" id="IPR007278">
    <property type="entry name" value="DUF397"/>
</dbReference>
<accession>A0A365GYQ4</accession>
<organism evidence="2 3">
    <name type="scientific">Actinomadura craniellae</name>
    <dbReference type="NCBI Taxonomy" id="2231787"/>
    <lineage>
        <taxon>Bacteria</taxon>
        <taxon>Bacillati</taxon>
        <taxon>Actinomycetota</taxon>
        <taxon>Actinomycetes</taxon>
        <taxon>Streptosporangiales</taxon>
        <taxon>Thermomonosporaceae</taxon>
        <taxon>Actinomadura</taxon>
    </lineage>
</organism>
<gene>
    <name evidence="2" type="ORF">DPM19_26860</name>
</gene>
<dbReference type="RefSeq" id="WP_111870840.1">
    <property type="nucleotide sequence ID" value="NZ_QLYX01000015.1"/>
</dbReference>
<dbReference type="OrthoDB" id="3431580at2"/>
<protein>
    <submittedName>
        <fullName evidence="2">DUF397 domain-containing protein</fullName>
    </submittedName>
</protein>
<proteinExistence type="predicted"/>
<dbReference type="Pfam" id="PF04149">
    <property type="entry name" value="DUF397"/>
    <property type="match status" value="1"/>
</dbReference>
<feature type="domain" description="DUF397" evidence="1">
    <location>
        <begin position="11"/>
        <end position="61"/>
    </location>
</feature>
<dbReference type="AlphaFoldDB" id="A0A365GYQ4"/>
<reference evidence="2 3" key="1">
    <citation type="submission" date="2018-06" db="EMBL/GenBank/DDBJ databases">
        <title>Actinomadura craniellae sp. nov. isolated from marine sponge Craniella sp.</title>
        <authorList>
            <person name="Li L."/>
            <person name="Xu Q.H."/>
            <person name="Lin H.W."/>
            <person name="Lu Y.H."/>
        </authorList>
    </citation>
    <scope>NUCLEOTIDE SEQUENCE [LARGE SCALE GENOMIC DNA]</scope>
    <source>
        <strain evidence="2 3">LHW63021</strain>
    </source>
</reference>
<sequence>MAPFTVNMTLWRTSSHSGHQSNCVELAPAPDAVAVRDSRLPAGGVLMFSAAQWLGFVSQVKGGRFDLSRH</sequence>
<evidence type="ECO:0000313" key="2">
    <source>
        <dbReference type="EMBL" id="RAY11974.1"/>
    </source>
</evidence>
<keyword evidence="3" id="KW-1185">Reference proteome</keyword>